<dbReference type="EMBL" id="CP046920">
    <property type="protein sequence ID" value="QIM47400.1"/>
    <property type="molecule type" value="Genomic_DNA"/>
</dbReference>
<evidence type="ECO:0000256" key="9">
    <source>
        <dbReference type="PROSITE-ProRule" id="PRU01248"/>
    </source>
</evidence>
<dbReference type="InterPro" id="IPR010998">
    <property type="entry name" value="Integrase_recombinase_N"/>
</dbReference>
<dbReference type="RefSeq" id="WP_157328597.1">
    <property type="nucleotide sequence ID" value="NZ_CP046920.1"/>
</dbReference>
<accession>A0A6G8I2R6</accession>
<dbReference type="KEGG" id="srum:GPZ88_10000"/>
<evidence type="ECO:0000256" key="8">
    <source>
        <dbReference type="ARBA" id="ARBA00023306"/>
    </source>
</evidence>
<dbReference type="SUPFAM" id="SSF56349">
    <property type="entry name" value="DNA breaking-rejoining enzymes"/>
    <property type="match status" value="1"/>
</dbReference>
<evidence type="ECO:0000256" key="6">
    <source>
        <dbReference type="ARBA" id="ARBA00023125"/>
    </source>
</evidence>
<dbReference type="GO" id="GO:0006310">
    <property type="term" value="P:DNA recombination"/>
    <property type="evidence" value="ECO:0007669"/>
    <property type="project" value="UniProtKB-KW"/>
</dbReference>
<dbReference type="InterPro" id="IPR050090">
    <property type="entry name" value="Tyrosine_recombinase_XerCD"/>
</dbReference>
<dbReference type="InterPro" id="IPR002104">
    <property type="entry name" value="Integrase_catalytic"/>
</dbReference>
<keyword evidence="6 9" id="KW-0238">DNA-binding</keyword>
<protein>
    <submittedName>
        <fullName evidence="12">Tyrosine recombinase XerS</fullName>
    </submittedName>
</protein>
<evidence type="ECO:0000256" key="3">
    <source>
        <dbReference type="ARBA" id="ARBA00022618"/>
    </source>
</evidence>
<dbReference type="GO" id="GO:0007059">
    <property type="term" value="P:chromosome segregation"/>
    <property type="evidence" value="ECO:0007669"/>
    <property type="project" value="UniProtKB-KW"/>
</dbReference>
<gene>
    <name evidence="12" type="primary">xerS</name>
    <name evidence="12" type="ORF">GPZ88_10000</name>
</gene>
<keyword evidence="3" id="KW-0132">Cell division</keyword>
<dbReference type="GO" id="GO:0005737">
    <property type="term" value="C:cytoplasm"/>
    <property type="evidence" value="ECO:0007669"/>
    <property type="project" value="UniProtKB-SubCell"/>
</dbReference>
<evidence type="ECO:0000256" key="4">
    <source>
        <dbReference type="ARBA" id="ARBA00022829"/>
    </source>
</evidence>
<dbReference type="InterPro" id="IPR011010">
    <property type="entry name" value="DNA_brk_join_enz"/>
</dbReference>
<evidence type="ECO:0000259" key="11">
    <source>
        <dbReference type="PROSITE" id="PS51900"/>
    </source>
</evidence>
<dbReference type="GO" id="GO:0015074">
    <property type="term" value="P:DNA integration"/>
    <property type="evidence" value="ECO:0007669"/>
    <property type="project" value="UniProtKB-KW"/>
</dbReference>
<dbReference type="GO" id="GO:0051301">
    <property type="term" value="P:cell division"/>
    <property type="evidence" value="ECO:0007669"/>
    <property type="project" value="UniProtKB-KW"/>
</dbReference>
<feature type="domain" description="Tyr recombinase" evidence="10">
    <location>
        <begin position="161"/>
        <end position="366"/>
    </location>
</feature>
<name>A0A6G8I2R6_9STRE</name>
<comment type="subcellular location">
    <subcellularLocation>
        <location evidence="1">Cytoplasm</location>
    </subcellularLocation>
</comment>
<dbReference type="PROSITE" id="PS51900">
    <property type="entry name" value="CB"/>
    <property type="match status" value="1"/>
</dbReference>
<geneLocation type="plasmid" evidence="13">
    <name>p_cnu_g2</name>
</geneLocation>
<keyword evidence="5" id="KW-0229">DNA integration</keyword>
<keyword evidence="8" id="KW-0131">Cell cycle</keyword>
<dbReference type="Pfam" id="PF00589">
    <property type="entry name" value="Phage_integrase"/>
    <property type="match status" value="1"/>
</dbReference>
<dbReference type="PANTHER" id="PTHR30349">
    <property type="entry name" value="PHAGE INTEGRASE-RELATED"/>
    <property type="match status" value="1"/>
</dbReference>
<dbReference type="Gene3D" id="1.10.443.10">
    <property type="entry name" value="Intergrase catalytic core"/>
    <property type="match status" value="1"/>
</dbReference>
<dbReference type="NCBIfam" id="NF003462">
    <property type="entry name" value="PRK05084.1"/>
    <property type="match status" value="1"/>
</dbReference>
<dbReference type="GO" id="GO:0003677">
    <property type="term" value="F:DNA binding"/>
    <property type="evidence" value="ECO:0007669"/>
    <property type="project" value="UniProtKB-UniRule"/>
</dbReference>
<evidence type="ECO:0000256" key="2">
    <source>
        <dbReference type="ARBA" id="ARBA00022490"/>
    </source>
</evidence>
<evidence type="ECO:0000313" key="13">
    <source>
        <dbReference type="Proteomes" id="UP000503166"/>
    </source>
</evidence>
<dbReference type="Proteomes" id="UP000503166">
    <property type="component" value="Plasmid p_CNU_G2"/>
</dbReference>
<dbReference type="AlphaFoldDB" id="A0A6G8I2R6"/>
<dbReference type="PROSITE" id="PS51898">
    <property type="entry name" value="TYR_RECOMBINASE"/>
    <property type="match status" value="1"/>
</dbReference>
<reference evidence="12 13" key="1">
    <citation type="submission" date="2019-12" db="EMBL/GenBank/DDBJ databases">
        <title>Complete genome sequence of Streptococcus sp. CNU G2 isolated frome Bos taurus coreanae.</title>
        <authorList>
            <person name="Park S.Y."/>
            <person name="Kim J.H."/>
            <person name="Seo S.W."/>
        </authorList>
    </citation>
    <scope>NUCLEOTIDE SEQUENCE [LARGE SCALE GENOMIC DNA]</scope>
    <source>
        <strain evidence="12 13">CNU G2</strain>
        <plasmid evidence="13">p_cnu_g2</plasmid>
    </source>
</reference>
<sequence length="368" mass="42329">MVSETNVLDNIESLLEIMPWYVKDYYFAKNVARYSKKTLYEYLNEYRRFFRWLIESDISHASTISEIDIEELENLSLKDAQAFFVFLRERPLLNTTDKKKQIKGLSETAIKRSHAALSSLWKYLTEETENEDGEPLFYRNVMKKISFKYRKATLSARASAIKDKLFLGDETQKFLEFIDDDNSSEGYVAKANLSPRALSSYRKNKERDLAFIALMLASGIRLSETVNIDLKDLNLNTMTVSVIRKGDKLDTVPIALFAKKYLEGYLEIREKRYKTAQQDTALFVTTQSGTVKRLGGAAIERTVAKYSQAYKIRVTPHKLRHTLATRLYSSTKDTILTAQQLGHSESSNLVQTYAHVLDDQQADAVRKL</sequence>
<keyword evidence="12" id="KW-0614">Plasmid</keyword>
<keyword evidence="7" id="KW-0233">DNA recombination</keyword>
<evidence type="ECO:0000313" key="12">
    <source>
        <dbReference type="EMBL" id="QIM47400.1"/>
    </source>
</evidence>
<keyword evidence="4" id="KW-0159">Chromosome partition</keyword>
<organism evidence="12 13">
    <name type="scientific">Streptococcus ruminicola</name>
    <dbReference type="NCBI Taxonomy" id="2686210"/>
    <lineage>
        <taxon>Bacteria</taxon>
        <taxon>Bacillati</taxon>
        <taxon>Bacillota</taxon>
        <taxon>Bacilli</taxon>
        <taxon>Lactobacillales</taxon>
        <taxon>Streptococcaceae</taxon>
        <taxon>Streptococcus</taxon>
    </lineage>
</organism>
<keyword evidence="2" id="KW-0963">Cytoplasm</keyword>
<dbReference type="Gene3D" id="1.10.150.130">
    <property type="match status" value="1"/>
</dbReference>
<evidence type="ECO:0000256" key="5">
    <source>
        <dbReference type="ARBA" id="ARBA00022908"/>
    </source>
</evidence>
<proteinExistence type="predicted"/>
<feature type="domain" description="Core-binding (CB)" evidence="11">
    <location>
        <begin position="2"/>
        <end position="125"/>
    </location>
</feature>
<dbReference type="InterPro" id="IPR013762">
    <property type="entry name" value="Integrase-like_cat_sf"/>
</dbReference>
<evidence type="ECO:0000259" key="10">
    <source>
        <dbReference type="PROSITE" id="PS51898"/>
    </source>
</evidence>
<dbReference type="PANTHER" id="PTHR30349:SF77">
    <property type="entry name" value="TYROSINE RECOMBINASE XERC"/>
    <property type="match status" value="1"/>
</dbReference>
<evidence type="ECO:0000256" key="1">
    <source>
        <dbReference type="ARBA" id="ARBA00004496"/>
    </source>
</evidence>
<evidence type="ECO:0000256" key="7">
    <source>
        <dbReference type="ARBA" id="ARBA00023172"/>
    </source>
</evidence>
<dbReference type="InterPro" id="IPR044068">
    <property type="entry name" value="CB"/>
</dbReference>